<protein>
    <recommendedName>
        <fullName evidence="2">Tetratricopeptide repeat protein</fullName>
    </recommendedName>
</protein>
<comment type="caution">
    <text evidence="1">The sequence shown here is derived from an EMBL/GenBank/DDBJ whole genome shotgun (WGS) entry which is preliminary data.</text>
</comment>
<evidence type="ECO:0000313" key="1">
    <source>
        <dbReference type="EMBL" id="GAG49403.1"/>
    </source>
</evidence>
<feature type="non-terminal residue" evidence="1">
    <location>
        <position position="77"/>
    </location>
</feature>
<accession>X0YLJ9</accession>
<dbReference type="EMBL" id="BARS01050545">
    <property type="protein sequence ID" value="GAG49403.1"/>
    <property type="molecule type" value="Genomic_DNA"/>
</dbReference>
<proteinExistence type="predicted"/>
<reference evidence="1" key="1">
    <citation type="journal article" date="2014" name="Front. Microbiol.">
        <title>High frequency of phylogenetically diverse reductive dehalogenase-homologous genes in deep subseafloor sedimentary metagenomes.</title>
        <authorList>
            <person name="Kawai M."/>
            <person name="Futagami T."/>
            <person name="Toyoda A."/>
            <person name="Takaki Y."/>
            <person name="Nishi S."/>
            <person name="Hori S."/>
            <person name="Arai W."/>
            <person name="Tsubouchi T."/>
            <person name="Morono Y."/>
            <person name="Uchiyama I."/>
            <person name="Ito T."/>
            <person name="Fujiyama A."/>
            <person name="Inagaki F."/>
            <person name="Takami H."/>
        </authorList>
    </citation>
    <scope>NUCLEOTIDE SEQUENCE</scope>
    <source>
        <strain evidence="1">Expedition CK06-06</strain>
    </source>
</reference>
<organism evidence="1">
    <name type="scientific">marine sediment metagenome</name>
    <dbReference type="NCBI Taxonomy" id="412755"/>
    <lineage>
        <taxon>unclassified sequences</taxon>
        <taxon>metagenomes</taxon>
        <taxon>ecological metagenomes</taxon>
    </lineage>
</organism>
<sequence>MSILKLFSGKTPEDHEQKGDELFSFDLWGKAKIEYERALDKLAKTSPQNHELKTRLQEKIHQTKEALALGHEQNADD</sequence>
<dbReference type="AlphaFoldDB" id="X0YLJ9"/>
<name>X0YLJ9_9ZZZZ</name>
<gene>
    <name evidence="1" type="ORF">S01H1_75441</name>
</gene>
<evidence type="ECO:0008006" key="2">
    <source>
        <dbReference type="Google" id="ProtNLM"/>
    </source>
</evidence>